<protein>
    <submittedName>
        <fullName evidence="2">Class I SAM-dependent methyltransferase</fullName>
    </submittedName>
</protein>
<dbReference type="Proteomes" id="UP000613113">
    <property type="component" value="Unassembled WGS sequence"/>
</dbReference>
<feature type="transmembrane region" description="Helical" evidence="1">
    <location>
        <begin position="100"/>
        <end position="122"/>
    </location>
</feature>
<dbReference type="GO" id="GO:0032259">
    <property type="term" value="P:methylation"/>
    <property type="evidence" value="ECO:0007669"/>
    <property type="project" value="UniProtKB-KW"/>
</dbReference>
<feature type="transmembrane region" description="Helical" evidence="1">
    <location>
        <begin position="20"/>
        <end position="43"/>
    </location>
</feature>
<keyword evidence="2" id="KW-0808">Transferase</keyword>
<evidence type="ECO:0000256" key="1">
    <source>
        <dbReference type="SAM" id="Phobius"/>
    </source>
</evidence>
<dbReference type="Gene3D" id="3.40.50.150">
    <property type="entry name" value="Vaccinia Virus protein VP39"/>
    <property type="match status" value="1"/>
</dbReference>
<dbReference type="GO" id="GO:0008168">
    <property type="term" value="F:methyltransferase activity"/>
    <property type="evidence" value="ECO:0007669"/>
    <property type="project" value="UniProtKB-KW"/>
</dbReference>
<organism evidence="2 3">
    <name type="scientific">Undibacterium griseum</name>
    <dbReference type="NCBI Taxonomy" id="2762295"/>
    <lineage>
        <taxon>Bacteria</taxon>
        <taxon>Pseudomonadati</taxon>
        <taxon>Pseudomonadota</taxon>
        <taxon>Betaproteobacteria</taxon>
        <taxon>Burkholderiales</taxon>
        <taxon>Oxalobacteraceae</taxon>
        <taxon>Undibacterium</taxon>
    </lineage>
</organism>
<dbReference type="SUPFAM" id="SSF53335">
    <property type="entry name" value="S-adenosyl-L-methionine-dependent methyltransferases"/>
    <property type="match status" value="1"/>
</dbReference>
<sequence length="267" mass="31851">MDLLSREYQKKTQSQNIARFVIMKAMIIQIMAFLFAFFLLFLLKYQFAQIFITYPVFFLPSLLSLWFSIRSKLEWWWHILNFIFPVALIFALYMQLSPLFSLGIFFGLFLIFGATLMTRVPFFPSGKYLPYEIVKIIPDRADIRFLDIGSGFGGLNFQLSTLRSEWNFYGIEVAVFPWLYSMLKSKCYPHRNFEFHFGRYENLNFEKFNVVFAYLSPIVMPQIWKKVQDEMQPGSIFMSYEFAIEDAVPDIKIRLENDDRVLHVWYL</sequence>
<keyword evidence="1" id="KW-0812">Transmembrane</keyword>
<gene>
    <name evidence="2" type="ORF">H8K27_16165</name>
</gene>
<dbReference type="RefSeq" id="WP_186864216.1">
    <property type="nucleotide sequence ID" value="NZ_JACOGC010000010.1"/>
</dbReference>
<evidence type="ECO:0000313" key="2">
    <source>
        <dbReference type="EMBL" id="MBC3886664.1"/>
    </source>
</evidence>
<proteinExistence type="predicted"/>
<dbReference type="EMBL" id="JACOGC010000010">
    <property type="protein sequence ID" value="MBC3886664.1"/>
    <property type="molecule type" value="Genomic_DNA"/>
</dbReference>
<accession>A0ABR6YRY9</accession>
<keyword evidence="3" id="KW-1185">Reference proteome</keyword>
<evidence type="ECO:0000313" key="3">
    <source>
        <dbReference type="Proteomes" id="UP000613113"/>
    </source>
</evidence>
<keyword evidence="2" id="KW-0489">Methyltransferase</keyword>
<dbReference type="InterPro" id="IPR029063">
    <property type="entry name" value="SAM-dependent_MTases_sf"/>
</dbReference>
<feature type="transmembrane region" description="Helical" evidence="1">
    <location>
        <begin position="75"/>
        <end position="93"/>
    </location>
</feature>
<reference evidence="2 3" key="1">
    <citation type="submission" date="2020-08" db="EMBL/GenBank/DDBJ databases">
        <title>Novel species isolated from subtropical streams in China.</title>
        <authorList>
            <person name="Lu H."/>
        </authorList>
    </citation>
    <scope>NUCLEOTIDE SEQUENCE [LARGE SCALE GENOMIC DNA]</scope>
    <source>
        <strain evidence="2 3">FT31W</strain>
    </source>
</reference>
<name>A0ABR6YRY9_9BURK</name>
<feature type="transmembrane region" description="Helical" evidence="1">
    <location>
        <begin position="50"/>
        <end position="69"/>
    </location>
</feature>
<comment type="caution">
    <text evidence="2">The sequence shown here is derived from an EMBL/GenBank/DDBJ whole genome shotgun (WGS) entry which is preliminary data.</text>
</comment>
<keyword evidence="1" id="KW-0472">Membrane</keyword>
<keyword evidence="1" id="KW-1133">Transmembrane helix</keyword>